<organism evidence="1 2">
    <name type="scientific">Bacillus mycoides</name>
    <dbReference type="NCBI Taxonomy" id="1405"/>
    <lineage>
        <taxon>Bacteria</taxon>
        <taxon>Bacillati</taxon>
        <taxon>Bacillota</taxon>
        <taxon>Bacilli</taxon>
        <taxon>Bacillales</taxon>
        <taxon>Bacillaceae</taxon>
        <taxon>Bacillus</taxon>
        <taxon>Bacillus cereus group</taxon>
    </lineage>
</organism>
<evidence type="ECO:0000313" key="2">
    <source>
        <dbReference type="Proteomes" id="UP000195696"/>
    </source>
</evidence>
<reference evidence="1 2" key="1">
    <citation type="submission" date="2016-08" db="EMBL/GenBank/DDBJ databases">
        <authorList>
            <person name="Seilhamer J.J."/>
        </authorList>
    </citation>
    <scope>NUCLEOTIDE SEQUENCE [LARGE SCALE GENOMIC DNA]</scope>
    <source>
        <strain evidence="1 2">SDA_GO95</strain>
    </source>
</reference>
<name>A0A1G4EWE8_BACMY</name>
<evidence type="ECO:0000313" key="1">
    <source>
        <dbReference type="EMBL" id="SCB71467.1"/>
    </source>
</evidence>
<accession>A0A1G4EWE8</accession>
<gene>
    <name evidence="1" type="ORF">BWGO95_05702</name>
</gene>
<dbReference type="AlphaFoldDB" id="A0A1G4EWE8"/>
<protein>
    <submittedName>
        <fullName evidence="1">Uncharacterized protein</fullName>
    </submittedName>
</protein>
<dbReference type="EMBL" id="FMAK01000065">
    <property type="protein sequence ID" value="SCB71467.1"/>
    <property type="molecule type" value="Genomic_DNA"/>
</dbReference>
<proteinExistence type="predicted"/>
<dbReference type="Proteomes" id="UP000195696">
    <property type="component" value="Unassembled WGS sequence"/>
</dbReference>
<sequence>MEEYEIGYEERYSCESCGEGFMEGAYRVFLPIPSKRGNKGSAK</sequence>
<dbReference type="RefSeq" id="WP_267864875.1">
    <property type="nucleotide sequence ID" value="NZ_FMAK01000065.1"/>
</dbReference>